<gene>
    <name evidence="4" type="ORF">OVA965_LOCUS5848</name>
    <name evidence="5" type="ORF">TMI583_LOCUS5845</name>
</gene>
<dbReference type="Pfam" id="PF01556">
    <property type="entry name" value="DnaJ_C"/>
    <property type="match status" value="1"/>
</dbReference>
<dbReference type="EMBL" id="CAJOBA010001690">
    <property type="protein sequence ID" value="CAF3609453.1"/>
    <property type="molecule type" value="Genomic_DNA"/>
</dbReference>
<dbReference type="Pfam" id="PF00226">
    <property type="entry name" value="DnaJ"/>
    <property type="match status" value="1"/>
</dbReference>
<dbReference type="SUPFAM" id="SSF46565">
    <property type="entry name" value="Chaperone J-domain"/>
    <property type="match status" value="1"/>
</dbReference>
<evidence type="ECO:0000313" key="5">
    <source>
        <dbReference type="EMBL" id="CAF3609453.1"/>
    </source>
</evidence>
<dbReference type="InterPro" id="IPR002939">
    <property type="entry name" value="DnaJ_C"/>
</dbReference>
<dbReference type="InterPro" id="IPR036869">
    <property type="entry name" value="J_dom_sf"/>
</dbReference>
<dbReference type="Gene3D" id="2.10.230.10">
    <property type="entry name" value="Heat shock protein DnaJ, cysteine-rich domain"/>
    <property type="match status" value="1"/>
</dbReference>
<dbReference type="PROSITE" id="PS00636">
    <property type="entry name" value="DNAJ_1"/>
    <property type="match status" value="1"/>
</dbReference>
<dbReference type="Proteomes" id="UP000682733">
    <property type="component" value="Unassembled WGS sequence"/>
</dbReference>
<evidence type="ECO:0000259" key="3">
    <source>
        <dbReference type="PROSITE" id="PS50076"/>
    </source>
</evidence>
<dbReference type="InterPro" id="IPR018253">
    <property type="entry name" value="DnaJ_domain_CS"/>
</dbReference>
<evidence type="ECO:0000313" key="6">
    <source>
        <dbReference type="Proteomes" id="UP000677228"/>
    </source>
</evidence>
<evidence type="ECO:0000256" key="1">
    <source>
        <dbReference type="ARBA" id="ARBA00023186"/>
    </source>
</evidence>
<dbReference type="EMBL" id="CAJNOK010001690">
    <property type="protein sequence ID" value="CAF0825025.1"/>
    <property type="molecule type" value="Genomic_DNA"/>
</dbReference>
<dbReference type="AlphaFoldDB" id="A0A8S2CX13"/>
<dbReference type="GO" id="GO:0042026">
    <property type="term" value="P:protein refolding"/>
    <property type="evidence" value="ECO:0007669"/>
    <property type="project" value="TreeGrafter"/>
</dbReference>
<dbReference type="Gene3D" id="2.60.260.20">
    <property type="entry name" value="Urease metallochaperone UreE, N-terminal domain"/>
    <property type="match status" value="2"/>
</dbReference>
<feature type="domain" description="J" evidence="3">
    <location>
        <begin position="1"/>
        <end position="40"/>
    </location>
</feature>
<dbReference type="PROSITE" id="PS50076">
    <property type="entry name" value="DNAJ_2"/>
    <property type="match status" value="1"/>
</dbReference>
<dbReference type="PANTHER" id="PTHR43096:SF52">
    <property type="entry name" value="DNAJ HOMOLOG 1, MITOCHONDRIAL-RELATED"/>
    <property type="match status" value="1"/>
</dbReference>
<sequence length="239" mass="25706">MKYHPDRNKEKGAEDKFKEVNEAYEVLSDTTKRNEYDQFGTASGPGQRRSSSFQEASGGFQDIFEHFFNGGQGGSGQSGFGDAFEKCRTCAGAGTVSAEQETSIDIPSGIGADQFVVVKGAGEAGKAHPENNDVFVYGYVDPIKAIVGGKILVPTLDGIKEITIAKNTKDGDLIKVHGAGFASKSKILKTRGDLNVVIKYAKPRDLSKEELKALEVFALKENANVTKHIDAIKRELNGG</sequence>
<dbReference type="Gene3D" id="1.10.287.110">
    <property type="entry name" value="DnaJ domain"/>
    <property type="match status" value="1"/>
</dbReference>
<dbReference type="InterPro" id="IPR008971">
    <property type="entry name" value="HSP40/DnaJ_pept-bd"/>
</dbReference>
<comment type="caution">
    <text evidence="4">The sequence shown here is derived from an EMBL/GenBank/DDBJ whole genome shotgun (WGS) entry which is preliminary data.</text>
</comment>
<dbReference type="GO" id="GO:0005737">
    <property type="term" value="C:cytoplasm"/>
    <property type="evidence" value="ECO:0007669"/>
    <property type="project" value="TreeGrafter"/>
</dbReference>
<keyword evidence="1" id="KW-0143">Chaperone</keyword>
<dbReference type="CDD" id="cd06257">
    <property type="entry name" value="DnaJ"/>
    <property type="match status" value="1"/>
</dbReference>
<evidence type="ECO:0000313" key="4">
    <source>
        <dbReference type="EMBL" id="CAF0825025.1"/>
    </source>
</evidence>
<dbReference type="InterPro" id="IPR001623">
    <property type="entry name" value="DnaJ_domain"/>
</dbReference>
<reference evidence="4" key="1">
    <citation type="submission" date="2021-02" db="EMBL/GenBank/DDBJ databases">
        <authorList>
            <person name="Nowell W R."/>
        </authorList>
    </citation>
    <scope>NUCLEOTIDE SEQUENCE</scope>
</reference>
<dbReference type="SMART" id="SM00271">
    <property type="entry name" value="DnaJ"/>
    <property type="match status" value="1"/>
</dbReference>
<name>A0A8S2CX13_9BILA</name>
<organism evidence="4 6">
    <name type="scientific">Didymodactylos carnosus</name>
    <dbReference type="NCBI Taxonomy" id="1234261"/>
    <lineage>
        <taxon>Eukaryota</taxon>
        <taxon>Metazoa</taxon>
        <taxon>Spiralia</taxon>
        <taxon>Gnathifera</taxon>
        <taxon>Rotifera</taxon>
        <taxon>Eurotatoria</taxon>
        <taxon>Bdelloidea</taxon>
        <taxon>Philodinida</taxon>
        <taxon>Philodinidae</taxon>
        <taxon>Didymodactylos</taxon>
    </lineage>
</organism>
<accession>A0A8S2CX13</accession>
<dbReference type="PRINTS" id="PR00625">
    <property type="entry name" value="JDOMAIN"/>
</dbReference>
<feature type="region of interest" description="Disordered" evidence="2">
    <location>
        <begin position="28"/>
        <end position="55"/>
    </location>
</feature>
<dbReference type="Proteomes" id="UP000677228">
    <property type="component" value="Unassembled WGS sequence"/>
</dbReference>
<proteinExistence type="predicted"/>
<dbReference type="SUPFAM" id="SSF49493">
    <property type="entry name" value="HSP40/DnaJ peptide-binding domain"/>
    <property type="match status" value="1"/>
</dbReference>
<protein>
    <recommendedName>
        <fullName evidence="3">J domain-containing protein</fullName>
    </recommendedName>
</protein>
<dbReference type="GO" id="GO:0051082">
    <property type="term" value="F:unfolded protein binding"/>
    <property type="evidence" value="ECO:0007669"/>
    <property type="project" value="InterPro"/>
</dbReference>
<dbReference type="PANTHER" id="PTHR43096">
    <property type="entry name" value="DNAJ HOMOLOG 1, MITOCHONDRIAL-RELATED"/>
    <property type="match status" value="1"/>
</dbReference>
<evidence type="ECO:0000256" key="2">
    <source>
        <dbReference type="SAM" id="MobiDB-lite"/>
    </source>
</evidence>